<proteinExistence type="predicted"/>
<dbReference type="InterPro" id="IPR029063">
    <property type="entry name" value="SAM-dependent_MTases_sf"/>
</dbReference>
<organism evidence="1 2">
    <name type="scientific">Zobellella aerophila</name>
    <dbReference type="NCBI Taxonomy" id="870480"/>
    <lineage>
        <taxon>Bacteria</taxon>
        <taxon>Pseudomonadati</taxon>
        <taxon>Pseudomonadota</taxon>
        <taxon>Gammaproteobacteria</taxon>
        <taxon>Aeromonadales</taxon>
        <taxon>Aeromonadaceae</taxon>
        <taxon>Zobellella</taxon>
    </lineage>
</organism>
<dbReference type="EMBL" id="BAABCX010000002">
    <property type="protein sequence ID" value="GAA3540152.1"/>
    <property type="molecule type" value="Genomic_DNA"/>
</dbReference>
<comment type="caution">
    <text evidence="1">The sequence shown here is derived from an EMBL/GenBank/DDBJ whole genome shotgun (WGS) entry which is preliminary data.</text>
</comment>
<keyword evidence="2" id="KW-1185">Reference proteome</keyword>
<name>A0ABP6VSQ3_9GAMM</name>
<dbReference type="Proteomes" id="UP001500795">
    <property type="component" value="Unassembled WGS sequence"/>
</dbReference>
<gene>
    <name evidence="1" type="ORF">GCM10022394_19880</name>
</gene>
<evidence type="ECO:0000313" key="2">
    <source>
        <dbReference type="Proteomes" id="UP001500795"/>
    </source>
</evidence>
<evidence type="ECO:0000313" key="1">
    <source>
        <dbReference type="EMBL" id="GAA3540152.1"/>
    </source>
</evidence>
<sequence>MEQSNPQNYKTNEHRYFSELPEYFQYASGSFGENMHCFTKFFPRQSLAYFMARAEIYKNVVALHGSVFDFGIYHGGSFSTWLLLNSIYEPYNHVRKIVGFDSFSGFSEISREDIGGERLELNKIGGMSYINGYEETVNGINLLDLNRPLGHVKNASVIAGEASDKFSEYLYSHKETIIAMANFGLGNYEPTVKILFLLNPRLQKGSVLVFEGLNQANWPGETRNLYKIFKSEEITLQRFPFFPQLSYMIYGS</sequence>
<dbReference type="Gene3D" id="3.40.50.150">
    <property type="entry name" value="Vaccinia Virus protein VP39"/>
    <property type="match status" value="1"/>
</dbReference>
<reference evidence="2" key="1">
    <citation type="journal article" date="2019" name="Int. J. Syst. Evol. Microbiol.">
        <title>The Global Catalogue of Microorganisms (GCM) 10K type strain sequencing project: providing services to taxonomists for standard genome sequencing and annotation.</title>
        <authorList>
            <consortium name="The Broad Institute Genomics Platform"/>
            <consortium name="The Broad Institute Genome Sequencing Center for Infectious Disease"/>
            <person name="Wu L."/>
            <person name="Ma J."/>
        </authorList>
    </citation>
    <scope>NUCLEOTIDE SEQUENCE [LARGE SCALE GENOMIC DNA]</scope>
    <source>
        <strain evidence="2">JCM 17110</strain>
    </source>
</reference>
<accession>A0ABP6VSQ3</accession>
<dbReference type="RefSeq" id="WP_344957459.1">
    <property type="nucleotide sequence ID" value="NZ_BAABCX010000002.1"/>
</dbReference>
<protein>
    <recommendedName>
        <fullName evidence="3">dTDP-6-deoxy-L-hexose 3-O-methyltransferase</fullName>
    </recommendedName>
</protein>
<evidence type="ECO:0008006" key="3">
    <source>
        <dbReference type="Google" id="ProtNLM"/>
    </source>
</evidence>